<dbReference type="EMBL" id="JBHSFS010000004">
    <property type="protein sequence ID" value="MFC4513372.1"/>
    <property type="molecule type" value="Genomic_DNA"/>
</dbReference>
<feature type="compositionally biased region" description="Low complexity" evidence="1">
    <location>
        <begin position="103"/>
        <end position="121"/>
    </location>
</feature>
<feature type="compositionally biased region" description="Low complexity" evidence="1">
    <location>
        <begin position="183"/>
        <end position="217"/>
    </location>
</feature>
<name>A0ABV9BHB5_9ACTN</name>
<dbReference type="Pfam" id="PF26056">
    <property type="entry name" value="DUF8017"/>
    <property type="match status" value="1"/>
</dbReference>
<evidence type="ECO:0000256" key="1">
    <source>
        <dbReference type="SAM" id="MobiDB-lite"/>
    </source>
</evidence>
<sequence length="416" mass="42694">MSWPQNPQQPQQPEQPQNPSTPPQGGFGPPPTWGPDGDGHAQPTMISQLNEPPPPGPARSGAPGAVPPPPPPPPGRGPGAPGPVPGAQGPGMAPPPGMPPAPMGQQPMAPQPMGQQPMGQQPWPPQPHAPQGQPAGQGPQAGKSNKTLMAVIGGVVALAVIGGGAYAFLGGSGGDDDKKNDKPQAGQAQSQAPAAPGQQSDKPADGAASADPSAQQPTVPGWQTQTRADHYFQYDVPGKADKWKVFPTDTAISYTEDGKPVVVMTGTSNYKEGGCSSQPNPDAVGEAGQGQLATVGTTGGGKDGDLKTNAKNWAGNWGFMAYGGKDHKPKLEFTDEKEWKHNGIDGWTATAKVTVTNRPSPCVPPTAIVKSIAQKMPDGTFHGWVIYADQGVPDALTEAQIDKIMNTVRPAKGPGA</sequence>
<feature type="region of interest" description="Disordered" evidence="1">
    <location>
        <begin position="174"/>
        <end position="226"/>
    </location>
</feature>
<feature type="compositionally biased region" description="Low complexity" evidence="1">
    <location>
        <begin position="1"/>
        <end position="18"/>
    </location>
</feature>
<gene>
    <name evidence="4" type="ORF">ACFPEN_10540</name>
</gene>
<evidence type="ECO:0000313" key="5">
    <source>
        <dbReference type="Proteomes" id="UP001595990"/>
    </source>
</evidence>
<feature type="domain" description="DUF8017" evidence="3">
    <location>
        <begin position="216"/>
        <end position="412"/>
    </location>
</feature>
<keyword evidence="2" id="KW-1133">Transmembrane helix</keyword>
<evidence type="ECO:0000313" key="4">
    <source>
        <dbReference type="EMBL" id="MFC4513372.1"/>
    </source>
</evidence>
<protein>
    <recommendedName>
        <fullName evidence="3">DUF8017 domain-containing protein</fullName>
    </recommendedName>
</protein>
<comment type="caution">
    <text evidence="4">The sequence shown here is derived from an EMBL/GenBank/DDBJ whole genome shotgun (WGS) entry which is preliminary data.</text>
</comment>
<keyword evidence="2" id="KW-0472">Membrane</keyword>
<feature type="compositionally biased region" description="Pro residues" evidence="1">
    <location>
        <begin position="65"/>
        <end position="84"/>
    </location>
</feature>
<organism evidence="4 5">
    <name type="scientific">Streptomyces ehimensis</name>
    <dbReference type="NCBI Taxonomy" id="68195"/>
    <lineage>
        <taxon>Bacteria</taxon>
        <taxon>Bacillati</taxon>
        <taxon>Actinomycetota</taxon>
        <taxon>Actinomycetes</taxon>
        <taxon>Kitasatosporales</taxon>
        <taxon>Streptomycetaceae</taxon>
        <taxon>Streptomyces</taxon>
    </lineage>
</organism>
<keyword evidence="5" id="KW-1185">Reference proteome</keyword>
<evidence type="ECO:0000256" key="2">
    <source>
        <dbReference type="SAM" id="Phobius"/>
    </source>
</evidence>
<dbReference type="RefSeq" id="WP_417922707.1">
    <property type="nucleotide sequence ID" value="NZ_JBHSFS010000004.1"/>
</dbReference>
<accession>A0ABV9BHB5</accession>
<dbReference type="Proteomes" id="UP001595990">
    <property type="component" value="Unassembled WGS sequence"/>
</dbReference>
<feature type="compositionally biased region" description="Pro residues" evidence="1">
    <location>
        <begin position="92"/>
        <end position="102"/>
    </location>
</feature>
<feature type="compositionally biased region" description="Low complexity" evidence="1">
    <location>
        <begin position="129"/>
        <end position="142"/>
    </location>
</feature>
<reference evidence="5" key="1">
    <citation type="journal article" date="2019" name="Int. J. Syst. Evol. Microbiol.">
        <title>The Global Catalogue of Microorganisms (GCM) 10K type strain sequencing project: providing services to taxonomists for standard genome sequencing and annotation.</title>
        <authorList>
            <consortium name="The Broad Institute Genomics Platform"/>
            <consortium name="The Broad Institute Genome Sequencing Center for Infectious Disease"/>
            <person name="Wu L."/>
            <person name="Ma J."/>
        </authorList>
    </citation>
    <scope>NUCLEOTIDE SEQUENCE [LARGE SCALE GENOMIC DNA]</scope>
    <source>
        <strain evidence="5">CECT 8064</strain>
    </source>
</reference>
<feature type="region of interest" description="Disordered" evidence="1">
    <location>
        <begin position="1"/>
        <end position="143"/>
    </location>
</feature>
<feature type="transmembrane region" description="Helical" evidence="2">
    <location>
        <begin position="148"/>
        <end position="169"/>
    </location>
</feature>
<evidence type="ECO:0000259" key="3">
    <source>
        <dbReference type="Pfam" id="PF26056"/>
    </source>
</evidence>
<proteinExistence type="predicted"/>
<keyword evidence="2" id="KW-0812">Transmembrane</keyword>
<dbReference type="InterPro" id="IPR058330">
    <property type="entry name" value="DUF8017"/>
</dbReference>